<dbReference type="InterPro" id="IPR000182">
    <property type="entry name" value="GNAT_dom"/>
</dbReference>
<dbReference type="GO" id="GO:0016746">
    <property type="term" value="F:acyltransferase activity"/>
    <property type="evidence" value="ECO:0007669"/>
    <property type="project" value="UniProtKB-KW"/>
</dbReference>
<protein>
    <submittedName>
        <fullName evidence="2">GNAT family N-acetyltransferase</fullName>
        <ecNumber evidence="2">2.3.-.-</ecNumber>
    </submittedName>
</protein>
<keyword evidence="3" id="KW-1185">Reference proteome</keyword>
<dbReference type="Gene3D" id="3.40.630.30">
    <property type="match status" value="1"/>
</dbReference>
<evidence type="ECO:0000313" key="3">
    <source>
        <dbReference type="Proteomes" id="UP001556220"/>
    </source>
</evidence>
<dbReference type="PANTHER" id="PTHR43441">
    <property type="entry name" value="RIBOSOMAL-PROTEIN-SERINE ACETYLTRANSFERASE"/>
    <property type="match status" value="1"/>
</dbReference>
<feature type="domain" description="N-acetyltransferase" evidence="1">
    <location>
        <begin position="28"/>
        <end position="186"/>
    </location>
</feature>
<dbReference type="Proteomes" id="UP001556220">
    <property type="component" value="Unassembled WGS sequence"/>
</dbReference>
<name>A0ABV3Q9R8_9GAMM</name>
<dbReference type="RefSeq" id="WP_367852550.1">
    <property type="nucleotide sequence ID" value="NZ_JBFOHK010000001.1"/>
</dbReference>
<dbReference type="PANTHER" id="PTHR43441:SF10">
    <property type="entry name" value="ACETYLTRANSFERASE"/>
    <property type="match status" value="1"/>
</dbReference>
<organism evidence="2 3">
    <name type="scientific">Rhodanobacter lycopersici</name>
    <dbReference type="NCBI Taxonomy" id="3162487"/>
    <lineage>
        <taxon>Bacteria</taxon>
        <taxon>Pseudomonadati</taxon>
        <taxon>Pseudomonadota</taxon>
        <taxon>Gammaproteobacteria</taxon>
        <taxon>Lysobacterales</taxon>
        <taxon>Rhodanobacteraceae</taxon>
        <taxon>Rhodanobacter</taxon>
    </lineage>
</organism>
<proteinExistence type="predicted"/>
<dbReference type="InterPro" id="IPR016181">
    <property type="entry name" value="Acyl_CoA_acyltransferase"/>
</dbReference>
<reference evidence="2 3" key="1">
    <citation type="submission" date="2024-06" db="EMBL/GenBank/DDBJ databases">
        <authorList>
            <person name="Woo H."/>
        </authorList>
    </citation>
    <scope>NUCLEOTIDE SEQUENCE [LARGE SCALE GENOMIC DNA]</scope>
    <source>
        <strain evidence="2 3">Si-c</strain>
    </source>
</reference>
<keyword evidence="2" id="KW-0808">Transferase</keyword>
<dbReference type="EC" id="2.3.-.-" evidence="2"/>
<dbReference type="InterPro" id="IPR051908">
    <property type="entry name" value="Ribosomal_N-acetyltransferase"/>
</dbReference>
<sequence length="200" mass="21803">MVEAITHVAPALADGRLLLQPWRDTDAIELHAAVRESVVSVGRWLPWCNEDYGLERAEAWATQCRDNWHTGEQFAFAVRDAASGELLGGCGLNQLNAMHRSANLGYWVRASRQGQGLAAAAARLVARFGFAELGLVRIEIVTLPYNHASRRVAAKLGAVFEGMARQRLWAWDRAHDAAVYALIPADLDQPAAAQSAAMSS</sequence>
<keyword evidence="2" id="KW-0012">Acyltransferase</keyword>
<evidence type="ECO:0000259" key="1">
    <source>
        <dbReference type="PROSITE" id="PS51186"/>
    </source>
</evidence>
<evidence type="ECO:0000313" key="2">
    <source>
        <dbReference type="EMBL" id="MEW9570457.1"/>
    </source>
</evidence>
<accession>A0ABV3Q9R8</accession>
<dbReference type="EMBL" id="JBFOHK010000001">
    <property type="protein sequence ID" value="MEW9570457.1"/>
    <property type="molecule type" value="Genomic_DNA"/>
</dbReference>
<comment type="caution">
    <text evidence="2">The sequence shown here is derived from an EMBL/GenBank/DDBJ whole genome shotgun (WGS) entry which is preliminary data.</text>
</comment>
<dbReference type="PROSITE" id="PS51186">
    <property type="entry name" value="GNAT"/>
    <property type="match status" value="1"/>
</dbReference>
<gene>
    <name evidence="2" type="ORF">ABQJ54_01690</name>
</gene>
<dbReference type="Pfam" id="PF13302">
    <property type="entry name" value="Acetyltransf_3"/>
    <property type="match status" value="1"/>
</dbReference>
<dbReference type="SUPFAM" id="SSF55729">
    <property type="entry name" value="Acyl-CoA N-acyltransferases (Nat)"/>
    <property type="match status" value="1"/>
</dbReference>